<evidence type="ECO:0000313" key="1">
    <source>
        <dbReference type="EMBL" id="KAG9448207.1"/>
    </source>
</evidence>
<dbReference type="PANTHER" id="PTHR33785">
    <property type="entry name" value="OS06G0550800 PROTEIN"/>
    <property type="match status" value="1"/>
</dbReference>
<organism evidence="1 2">
    <name type="scientific">Aristolochia fimbriata</name>
    <name type="common">White veined hardy Dutchman's pipe vine</name>
    <dbReference type="NCBI Taxonomy" id="158543"/>
    <lineage>
        <taxon>Eukaryota</taxon>
        <taxon>Viridiplantae</taxon>
        <taxon>Streptophyta</taxon>
        <taxon>Embryophyta</taxon>
        <taxon>Tracheophyta</taxon>
        <taxon>Spermatophyta</taxon>
        <taxon>Magnoliopsida</taxon>
        <taxon>Magnoliidae</taxon>
        <taxon>Piperales</taxon>
        <taxon>Aristolochiaceae</taxon>
        <taxon>Aristolochia</taxon>
    </lineage>
</organism>
<dbReference type="AlphaFoldDB" id="A0AAV7EH96"/>
<comment type="caution">
    <text evidence="1">The sequence shown here is derived from an EMBL/GenBank/DDBJ whole genome shotgun (WGS) entry which is preliminary data.</text>
</comment>
<gene>
    <name evidence="1" type="ORF">H6P81_014335</name>
</gene>
<dbReference type="EMBL" id="JAINDJ010000005">
    <property type="protein sequence ID" value="KAG9448207.1"/>
    <property type="molecule type" value="Genomic_DNA"/>
</dbReference>
<name>A0AAV7EH96_ARIFI</name>
<sequence>MDGFEDNLLRTFDSLWFCSNILAPPPAFSGCGGGEGTAGGSLSTLPDDSDKTPVAAAPKACEDRGHILSPNEEVLLQAMCSKEEPEQAVRLTSNASADLTRGEKRCCLLRLDEIKGCLDLGFSLEEMGLDDRLMTIFRGLQGTAAAADCKMPPLSDGIAMKEHLKSWAHVVACTVK</sequence>
<dbReference type="PANTHER" id="PTHR33785:SF8">
    <property type="entry name" value="BZIP DOMAIN-CONTAINING PROTEIN"/>
    <property type="match status" value="1"/>
</dbReference>
<protein>
    <submittedName>
        <fullName evidence="1">Uncharacterized protein</fullName>
    </submittedName>
</protein>
<accession>A0AAV7EH96</accession>
<reference evidence="1 2" key="1">
    <citation type="submission" date="2021-07" db="EMBL/GenBank/DDBJ databases">
        <title>The Aristolochia fimbriata genome: insights into angiosperm evolution, floral development and chemical biosynthesis.</title>
        <authorList>
            <person name="Jiao Y."/>
        </authorList>
    </citation>
    <scope>NUCLEOTIDE SEQUENCE [LARGE SCALE GENOMIC DNA]</scope>
    <source>
        <strain evidence="1">IBCAS-2021</strain>
        <tissue evidence="1">Leaf</tissue>
    </source>
</reference>
<proteinExistence type="predicted"/>
<evidence type="ECO:0000313" key="2">
    <source>
        <dbReference type="Proteomes" id="UP000825729"/>
    </source>
</evidence>
<dbReference type="Proteomes" id="UP000825729">
    <property type="component" value="Unassembled WGS sequence"/>
</dbReference>
<keyword evidence="2" id="KW-1185">Reference proteome</keyword>